<dbReference type="Gene3D" id="1.10.760.10">
    <property type="entry name" value="Cytochrome c-like domain"/>
    <property type="match status" value="2"/>
</dbReference>
<dbReference type="PANTHER" id="PTHR35008:SF8">
    <property type="entry name" value="ALCOHOL DEHYDROGENASE CYTOCHROME C SUBUNIT"/>
    <property type="match status" value="1"/>
</dbReference>
<dbReference type="GO" id="GO:0046872">
    <property type="term" value="F:metal ion binding"/>
    <property type="evidence" value="ECO:0007669"/>
    <property type="project" value="UniProtKB-KW"/>
</dbReference>
<accession>A0A2C9D3Z0</accession>
<evidence type="ECO:0000313" key="6">
    <source>
        <dbReference type="EMBL" id="SON54899.1"/>
    </source>
</evidence>
<dbReference type="RefSeq" id="WP_099555480.1">
    <property type="nucleotide sequence ID" value="NZ_LT960614.1"/>
</dbReference>
<evidence type="ECO:0000256" key="1">
    <source>
        <dbReference type="ARBA" id="ARBA00022617"/>
    </source>
</evidence>
<name>A0A2C9D3Z0_9HYPH</name>
<evidence type="ECO:0000313" key="7">
    <source>
        <dbReference type="Proteomes" id="UP000223606"/>
    </source>
</evidence>
<dbReference type="SUPFAM" id="SSF46626">
    <property type="entry name" value="Cytochrome c"/>
    <property type="match status" value="2"/>
</dbReference>
<dbReference type="EMBL" id="LT960614">
    <property type="protein sequence ID" value="SON54899.1"/>
    <property type="molecule type" value="Genomic_DNA"/>
</dbReference>
<keyword evidence="3 4" id="KW-0408">Iron</keyword>
<evidence type="ECO:0000259" key="5">
    <source>
        <dbReference type="PROSITE" id="PS51007"/>
    </source>
</evidence>
<feature type="domain" description="Cytochrome c" evidence="5">
    <location>
        <begin position="39"/>
        <end position="147"/>
    </location>
</feature>
<dbReference type="GO" id="GO:0016491">
    <property type="term" value="F:oxidoreductase activity"/>
    <property type="evidence" value="ECO:0007669"/>
    <property type="project" value="UniProtKB-KW"/>
</dbReference>
<dbReference type="AlphaFoldDB" id="A0A2C9D3Z0"/>
<dbReference type="PROSITE" id="PS51007">
    <property type="entry name" value="CYTC"/>
    <property type="match status" value="2"/>
</dbReference>
<evidence type="ECO:0000256" key="4">
    <source>
        <dbReference type="PROSITE-ProRule" id="PRU00433"/>
    </source>
</evidence>
<dbReference type="Pfam" id="PF00034">
    <property type="entry name" value="Cytochrom_C"/>
    <property type="match status" value="1"/>
</dbReference>
<dbReference type="GO" id="GO:0020037">
    <property type="term" value="F:heme binding"/>
    <property type="evidence" value="ECO:0007669"/>
    <property type="project" value="InterPro"/>
</dbReference>
<proteinExistence type="predicted"/>
<keyword evidence="7" id="KW-1185">Reference proteome</keyword>
<dbReference type="InterPro" id="IPR051459">
    <property type="entry name" value="Cytochrome_c-type_DH"/>
</dbReference>
<keyword evidence="6" id="KW-0560">Oxidoreductase</keyword>
<organism evidence="6 7">
    <name type="scientific">Hartmannibacter diazotrophicus</name>
    <dbReference type="NCBI Taxonomy" id="1482074"/>
    <lineage>
        <taxon>Bacteria</taxon>
        <taxon>Pseudomonadati</taxon>
        <taxon>Pseudomonadota</taxon>
        <taxon>Alphaproteobacteria</taxon>
        <taxon>Hyphomicrobiales</taxon>
        <taxon>Pleomorphomonadaceae</taxon>
        <taxon>Hartmannibacter</taxon>
    </lineage>
</organism>
<evidence type="ECO:0000256" key="3">
    <source>
        <dbReference type="ARBA" id="ARBA00023004"/>
    </source>
</evidence>
<dbReference type="EC" id="1.17.2.1" evidence="6"/>
<protein>
    <submittedName>
        <fullName evidence="6">Nicotinate dehydrogenase subunit B</fullName>
        <ecNumber evidence="6">1.17.2.1</ecNumber>
    </submittedName>
</protein>
<sequence length="305" mass="32331">MIGRLAAIAVVGAGLGAAAFWFLTTPVVIEAAELPDHAADLENGARMFHAGGCSSCHAAPGAKGDDKLKLGGGLELKTDFGIFRVPNISPDPETGIGRWSPVDFVNAVMHGVSPQGEHLYPSFPYASYSRMKVEDVLDLKAFLDTLPKVSHRVAGHDLPFPFSIRRGVGLWKLLYLDPAPVVRFAQPDGEVARGQYLVEGPGHCGECHTPRDFAGGLILSKWLEGAPNPDGKGVIPGITPASKEVGDWTGDDIVYALETGFTPSYDSFGGSMVEVQENLAQLPKADLEAIAAYLKALPGEGANTR</sequence>
<feature type="domain" description="Cytochrome c" evidence="5">
    <location>
        <begin position="189"/>
        <end position="298"/>
    </location>
</feature>
<evidence type="ECO:0000256" key="2">
    <source>
        <dbReference type="ARBA" id="ARBA00022723"/>
    </source>
</evidence>
<dbReference type="Proteomes" id="UP000223606">
    <property type="component" value="Chromosome 1"/>
</dbReference>
<dbReference type="InterPro" id="IPR036909">
    <property type="entry name" value="Cyt_c-like_dom_sf"/>
</dbReference>
<dbReference type="KEGG" id="hdi:HDIA_1358"/>
<gene>
    <name evidence="6" type="primary">nicB_1</name>
    <name evidence="6" type="ORF">HDIA_1358</name>
</gene>
<dbReference type="OrthoDB" id="9811281at2"/>
<reference evidence="7" key="1">
    <citation type="submission" date="2017-09" db="EMBL/GenBank/DDBJ databases">
        <title>Genome sequence of Nannocystis excedens DSM 71.</title>
        <authorList>
            <person name="Blom J."/>
        </authorList>
    </citation>
    <scope>NUCLEOTIDE SEQUENCE [LARGE SCALE GENOMIC DNA]</scope>
    <source>
        <strain evidence="7">type strain: E19</strain>
    </source>
</reference>
<dbReference type="GO" id="GO:0009055">
    <property type="term" value="F:electron transfer activity"/>
    <property type="evidence" value="ECO:0007669"/>
    <property type="project" value="InterPro"/>
</dbReference>
<keyword evidence="1 4" id="KW-0349">Heme</keyword>
<keyword evidence="2 4" id="KW-0479">Metal-binding</keyword>
<dbReference type="InterPro" id="IPR009056">
    <property type="entry name" value="Cyt_c-like_dom"/>
</dbReference>
<dbReference type="PANTHER" id="PTHR35008">
    <property type="entry name" value="BLL4482 PROTEIN-RELATED"/>
    <property type="match status" value="1"/>
</dbReference>